<protein>
    <submittedName>
        <fullName evidence="1">Uncharacterized protein</fullName>
    </submittedName>
</protein>
<dbReference type="Proteomes" id="UP000198356">
    <property type="component" value="Unassembled WGS sequence"/>
</dbReference>
<keyword evidence="2" id="KW-1185">Reference proteome</keyword>
<dbReference type="GO" id="GO:0006355">
    <property type="term" value="P:regulation of DNA-templated transcription"/>
    <property type="evidence" value="ECO:0007669"/>
    <property type="project" value="InterPro"/>
</dbReference>
<organism evidence="1 2">
    <name type="scientific">Granulicella rosea</name>
    <dbReference type="NCBI Taxonomy" id="474952"/>
    <lineage>
        <taxon>Bacteria</taxon>
        <taxon>Pseudomonadati</taxon>
        <taxon>Acidobacteriota</taxon>
        <taxon>Terriglobia</taxon>
        <taxon>Terriglobales</taxon>
        <taxon>Acidobacteriaceae</taxon>
        <taxon>Granulicella</taxon>
    </lineage>
</organism>
<name>A0A239LIW8_9BACT</name>
<reference evidence="1 2" key="1">
    <citation type="submission" date="2017-06" db="EMBL/GenBank/DDBJ databases">
        <authorList>
            <person name="Kim H.J."/>
            <person name="Triplett B.A."/>
        </authorList>
    </citation>
    <scope>NUCLEOTIDE SEQUENCE [LARGE SCALE GENOMIC DNA]</scope>
    <source>
        <strain evidence="1 2">DSM 18704</strain>
    </source>
</reference>
<dbReference type="AlphaFoldDB" id="A0A239LIW8"/>
<sequence>MRTTVDIPDPIYRELKSEAALEGRSVKDLILRRVTQQAAGEKPSEKIKFPAIKAKNPGSLKLGSEDVYEYIPFP</sequence>
<dbReference type="SUPFAM" id="SSF47598">
    <property type="entry name" value="Ribbon-helix-helix"/>
    <property type="match status" value="1"/>
</dbReference>
<evidence type="ECO:0000313" key="2">
    <source>
        <dbReference type="Proteomes" id="UP000198356"/>
    </source>
</evidence>
<dbReference type="RefSeq" id="WP_142988410.1">
    <property type="nucleotide sequence ID" value="NZ_FZOU01000007.1"/>
</dbReference>
<dbReference type="OrthoDB" id="8904858at2"/>
<proteinExistence type="predicted"/>
<dbReference type="InterPro" id="IPR038296">
    <property type="entry name" value="ParD_sf"/>
</dbReference>
<gene>
    <name evidence="1" type="ORF">SAMN05421770_10764</name>
</gene>
<dbReference type="EMBL" id="FZOU01000007">
    <property type="protein sequence ID" value="SNT30411.1"/>
    <property type="molecule type" value="Genomic_DNA"/>
</dbReference>
<dbReference type="Gene3D" id="6.10.180.10">
    <property type="entry name" value="Antitoxin ParD"/>
    <property type="match status" value="1"/>
</dbReference>
<evidence type="ECO:0000313" key="1">
    <source>
        <dbReference type="EMBL" id="SNT30411.1"/>
    </source>
</evidence>
<accession>A0A239LIW8</accession>
<dbReference type="InterPro" id="IPR010985">
    <property type="entry name" value="Ribbon_hlx_hlx"/>
</dbReference>